<accession>A0A7T5QZE1</accession>
<reference evidence="2" key="1">
    <citation type="submission" date="2020-11" db="EMBL/GenBank/DDBJ databases">
        <authorList>
            <person name="Bejerman N."/>
        </authorList>
    </citation>
    <scope>NUCLEOTIDE SEQUENCE</scope>
    <source>
        <strain evidence="2">Sua</strain>
    </source>
</reference>
<feature type="region of interest" description="Disordered" evidence="1">
    <location>
        <begin position="332"/>
        <end position="365"/>
    </location>
</feature>
<organism evidence="2">
    <name type="scientific">Suaeda fruticosa betaflexivirus 1</name>
    <dbReference type="NCBI Taxonomy" id="2794407"/>
    <lineage>
        <taxon>Viruses</taxon>
        <taxon>Riboviria</taxon>
        <taxon>Orthornavirae</taxon>
        <taxon>Kitrinoviricota</taxon>
        <taxon>Alsuviricetes</taxon>
        <taxon>Tymovirales</taxon>
        <taxon>Betaflexiviridae</taxon>
    </lineage>
</organism>
<dbReference type="InterPro" id="IPR028919">
    <property type="entry name" value="Viral_movement"/>
</dbReference>
<dbReference type="PRINTS" id="PR00995">
    <property type="entry name" value="CAPILLOPTASE"/>
</dbReference>
<protein>
    <submittedName>
        <fullName evidence="2">MP</fullName>
    </submittedName>
</protein>
<evidence type="ECO:0000256" key="1">
    <source>
        <dbReference type="SAM" id="MobiDB-lite"/>
    </source>
</evidence>
<sequence>MSIVNVKKFAEFAGGSKQKIFIDGVAKSEIYSDIGVFKPKTADVIKRFQNNIAVPINSESGVVCIDVPLLDQTEVDNISKLTDEYCLLHFSAILLSITRLFSSTEKIEGRMFLFDARGTKLSTTLKEGFSFDLQKHSRAHYLYCPDYMVSISDGGLQKSLKIRFEFSGVHLEAGSHSFFIDIGVMYRLLNNPDDGLVKSNVQNERFQELQACHRLPNLHNAITFSELRTYENHSLEDIGDRLILQQKKGPLGIQRRTQGRIRRYKANPIPDKFRSSHFKIDNKLDKFIRSNSTRFAEEDSPRISVSALRKFLYDKNVCPGFIERDGSLPAKGISIPQHSGSKQPIGAPSCSRNSTDGGSGSKEEFNNDSLLEESLWKHRQNFSIGQDFILGHGDNSSCSARHTSGARAKLCDHSQSEN</sequence>
<evidence type="ECO:0000313" key="2">
    <source>
        <dbReference type="EMBL" id="QQG34646.1"/>
    </source>
</evidence>
<dbReference type="InterPro" id="IPR001815">
    <property type="entry name" value="Trichovirus_mp"/>
</dbReference>
<name>A0A7T5QZE1_9VIRU</name>
<dbReference type="GO" id="GO:0004252">
    <property type="term" value="F:serine-type endopeptidase activity"/>
    <property type="evidence" value="ECO:0007669"/>
    <property type="project" value="InterPro"/>
</dbReference>
<dbReference type="GO" id="GO:0006508">
    <property type="term" value="P:proteolysis"/>
    <property type="evidence" value="ECO:0007669"/>
    <property type="project" value="InterPro"/>
</dbReference>
<dbReference type="Pfam" id="PF01107">
    <property type="entry name" value="MP"/>
    <property type="match status" value="1"/>
</dbReference>
<proteinExistence type="predicted"/>
<dbReference type="EMBL" id="MW328748">
    <property type="protein sequence ID" value="QQG34646.1"/>
    <property type="molecule type" value="Genomic_RNA"/>
</dbReference>